<evidence type="ECO:0000256" key="1">
    <source>
        <dbReference type="SAM" id="MobiDB-lite"/>
    </source>
</evidence>
<feature type="region of interest" description="Disordered" evidence="1">
    <location>
        <begin position="1"/>
        <end position="80"/>
    </location>
</feature>
<sequence>MSTVFRHHEGSHADYRKDEDDADDGLEDDPCFGDIKSSAKVMGVQGRQKSSRVRSPLRDSTTPPIDLDPASSYQEHAGGKEEIMDRRAYDGFHGATRIRDEKNVSSSSLADSLPASRILLPGGAKVFVTSRPKAVTLGHERTLGTSAKKLGGLGDLGSILRRNSGLQSVKRGFGSMADENSGRESDDIDINTTKNDCGNHIRKLSDNNFVSIDSENDLNSRAQTSEEFSQDLVGSPMMTSVSIKGQNYISSRRSKRTNNNNNSSNKKGEKNSTSLRTPTEVSDGYFSAANGQEANNAVALTSTKAEESDSFRNVSILAAAKKRDGSTVKQESVNQPQGRVRTSLISPASKADTLETEKSVLRTALSSQPATIYPPEYLVHLPNCLADGRLATEPDESPTRISVANFLSRWKELGPSGLEAEFEERFKHEPVRGSCHRFT</sequence>
<evidence type="ECO:0000313" key="2">
    <source>
        <dbReference type="EMBL" id="VEL21365.1"/>
    </source>
</evidence>
<organism evidence="2 3">
    <name type="scientific">Protopolystoma xenopodis</name>
    <dbReference type="NCBI Taxonomy" id="117903"/>
    <lineage>
        <taxon>Eukaryota</taxon>
        <taxon>Metazoa</taxon>
        <taxon>Spiralia</taxon>
        <taxon>Lophotrochozoa</taxon>
        <taxon>Platyhelminthes</taxon>
        <taxon>Monogenea</taxon>
        <taxon>Polyopisthocotylea</taxon>
        <taxon>Polystomatidea</taxon>
        <taxon>Polystomatidae</taxon>
        <taxon>Protopolystoma</taxon>
    </lineage>
</organism>
<dbReference type="EMBL" id="CAAALY010050915">
    <property type="protein sequence ID" value="VEL21365.1"/>
    <property type="molecule type" value="Genomic_DNA"/>
</dbReference>
<feature type="region of interest" description="Disordered" evidence="1">
    <location>
        <begin position="218"/>
        <end position="237"/>
    </location>
</feature>
<dbReference type="Proteomes" id="UP000784294">
    <property type="component" value="Unassembled WGS sequence"/>
</dbReference>
<feature type="region of interest" description="Disordered" evidence="1">
    <location>
        <begin position="246"/>
        <end position="283"/>
    </location>
</feature>
<name>A0A3S5AIW0_9PLAT</name>
<evidence type="ECO:0000313" key="3">
    <source>
        <dbReference type="Proteomes" id="UP000784294"/>
    </source>
</evidence>
<feature type="compositionally biased region" description="Polar residues" evidence="1">
    <location>
        <begin position="218"/>
        <end position="227"/>
    </location>
</feature>
<feature type="compositionally biased region" description="Acidic residues" evidence="1">
    <location>
        <begin position="20"/>
        <end position="31"/>
    </location>
</feature>
<gene>
    <name evidence="2" type="ORF">PXEA_LOCUS14805</name>
</gene>
<keyword evidence="3" id="KW-1185">Reference proteome</keyword>
<reference evidence="2" key="1">
    <citation type="submission" date="2018-11" db="EMBL/GenBank/DDBJ databases">
        <authorList>
            <consortium name="Pathogen Informatics"/>
        </authorList>
    </citation>
    <scope>NUCLEOTIDE SEQUENCE</scope>
</reference>
<proteinExistence type="predicted"/>
<comment type="caution">
    <text evidence="2">The sequence shown here is derived from an EMBL/GenBank/DDBJ whole genome shotgun (WGS) entry which is preliminary data.</text>
</comment>
<protein>
    <submittedName>
        <fullName evidence="2">Uncharacterized protein</fullName>
    </submittedName>
</protein>
<dbReference type="AlphaFoldDB" id="A0A3S5AIW0"/>
<accession>A0A3S5AIW0</accession>
<feature type="region of interest" description="Disordered" evidence="1">
    <location>
        <begin position="172"/>
        <end position="191"/>
    </location>
</feature>
<feature type="compositionally biased region" description="Basic and acidic residues" evidence="1">
    <location>
        <begin position="1"/>
        <end position="19"/>
    </location>
</feature>